<evidence type="ECO:0000313" key="3">
    <source>
        <dbReference type="EMBL" id="KPL75557.1"/>
    </source>
</evidence>
<gene>
    <name evidence="3" type="ORF">ADN01_16965</name>
</gene>
<reference evidence="3 4" key="1">
    <citation type="submission" date="2015-07" db="EMBL/GenBank/DDBJ databases">
        <title>Genome sequence of Levilinea saccharolytica DSM 16555.</title>
        <authorList>
            <person name="Hemp J."/>
            <person name="Ward L.M."/>
            <person name="Pace L.A."/>
            <person name="Fischer W.W."/>
        </authorList>
    </citation>
    <scope>NUCLEOTIDE SEQUENCE [LARGE SCALE GENOMIC DNA]</scope>
    <source>
        <strain evidence="3 4">KIBI-1</strain>
    </source>
</reference>
<dbReference type="Pfam" id="PF02698">
    <property type="entry name" value="DUF218"/>
    <property type="match status" value="1"/>
</dbReference>
<protein>
    <recommendedName>
        <fullName evidence="2">DUF218 domain-containing protein</fullName>
    </recommendedName>
</protein>
<keyword evidence="1" id="KW-0812">Transmembrane</keyword>
<sequence length="214" mass="23480">MTPVNPSAPKGGCLRAAGGALSLGVIVLIVLAVIETVLVGAGGLLIAADPLEKADAVAVLSGGGNVRLEEGARLYEDGYAQYIILTETGATLSDGSAYNMVLKLELMDRGIPNGAILETEKHAQTTIEEAQALRKLLVEKNFKTCIIVTDPYHTFRTRQIFKTAFQNRDIRIIVRPARGHWYRATTWYLSSRGWKTTLLEYAKLLNFYLQLNND</sequence>
<organism evidence="3 4">
    <name type="scientific">Levilinea saccharolytica</name>
    <dbReference type="NCBI Taxonomy" id="229921"/>
    <lineage>
        <taxon>Bacteria</taxon>
        <taxon>Bacillati</taxon>
        <taxon>Chloroflexota</taxon>
        <taxon>Anaerolineae</taxon>
        <taxon>Anaerolineales</taxon>
        <taxon>Anaerolineaceae</taxon>
        <taxon>Levilinea</taxon>
    </lineage>
</organism>
<evidence type="ECO:0000259" key="2">
    <source>
        <dbReference type="Pfam" id="PF02698"/>
    </source>
</evidence>
<dbReference type="STRING" id="229921.ADN01_16965"/>
<dbReference type="GO" id="GO:0005886">
    <property type="term" value="C:plasma membrane"/>
    <property type="evidence" value="ECO:0007669"/>
    <property type="project" value="TreeGrafter"/>
</dbReference>
<dbReference type="OrthoDB" id="9782395at2"/>
<keyword evidence="4" id="KW-1185">Reference proteome</keyword>
<dbReference type="Gene3D" id="3.40.50.620">
    <property type="entry name" value="HUPs"/>
    <property type="match status" value="1"/>
</dbReference>
<proteinExistence type="predicted"/>
<dbReference type="AlphaFoldDB" id="A0A0P6XKK5"/>
<evidence type="ECO:0000313" key="4">
    <source>
        <dbReference type="Proteomes" id="UP000050501"/>
    </source>
</evidence>
<feature type="transmembrane region" description="Helical" evidence="1">
    <location>
        <begin position="20"/>
        <end position="46"/>
    </location>
</feature>
<dbReference type="GO" id="GO:0000270">
    <property type="term" value="P:peptidoglycan metabolic process"/>
    <property type="evidence" value="ECO:0007669"/>
    <property type="project" value="TreeGrafter"/>
</dbReference>
<comment type="caution">
    <text evidence="3">The sequence shown here is derived from an EMBL/GenBank/DDBJ whole genome shotgun (WGS) entry which is preliminary data.</text>
</comment>
<dbReference type="GO" id="GO:0043164">
    <property type="term" value="P:Gram-negative-bacterium-type cell wall biogenesis"/>
    <property type="evidence" value="ECO:0007669"/>
    <property type="project" value="TreeGrafter"/>
</dbReference>
<name>A0A0P6XKK5_9CHLR</name>
<dbReference type="CDD" id="cd06259">
    <property type="entry name" value="YdcF-like"/>
    <property type="match status" value="1"/>
</dbReference>
<dbReference type="InterPro" id="IPR014729">
    <property type="entry name" value="Rossmann-like_a/b/a_fold"/>
</dbReference>
<dbReference type="EMBL" id="LGCM01000065">
    <property type="protein sequence ID" value="KPL75557.1"/>
    <property type="molecule type" value="Genomic_DNA"/>
</dbReference>
<accession>A0A0P6XKK5</accession>
<dbReference type="PANTHER" id="PTHR30336:SF4">
    <property type="entry name" value="ENVELOPE BIOGENESIS FACTOR ELYC"/>
    <property type="match status" value="1"/>
</dbReference>
<evidence type="ECO:0000256" key="1">
    <source>
        <dbReference type="SAM" id="Phobius"/>
    </source>
</evidence>
<feature type="domain" description="DUF218" evidence="2">
    <location>
        <begin position="55"/>
        <end position="190"/>
    </location>
</feature>
<keyword evidence="1" id="KW-1133">Transmembrane helix</keyword>
<dbReference type="InterPro" id="IPR003848">
    <property type="entry name" value="DUF218"/>
</dbReference>
<dbReference type="Proteomes" id="UP000050501">
    <property type="component" value="Unassembled WGS sequence"/>
</dbReference>
<keyword evidence="1" id="KW-0472">Membrane</keyword>
<dbReference type="PANTHER" id="PTHR30336">
    <property type="entry name" value="INNER MEMBRANE PROTEIN, PROBABLE PERMEASE"/>
    <property type="match status" value="1"/>
</dbReference>
<dbReference type="RefSeq" id="WP_062417482.1">
    <property type="nucleotide sequence ID" value="NZ_DF967974.1"/>
</dbReference>
<dbReference type="InterPro" id="IPR051599">
    <property type="entry name" value="Cell_Envelope_Assoc"/>
</dbReference>